<dbReference type="RefSeq" id="WP_267536195.1">
    <property type="nucleotide sequence ID" value="NZ_JAPNKA010000001.1"/>
</dbReference>
<evidence type="ECO:0000259" key="1">
    <source>
        <dbReference type="Pfam" id="PF13480"/>
    </source>
</evidence>
<dbReference type="Pfam" id="PF13480">
    <property type="entry name" value="Acetyltransf_6"/>
    <property type="match status" value="1"/>
</dbReference>
<evidence type="ECO:0000313" key="2">
    <source>
        <dbReference type="EMBL" id="MCY1077361.1"/>
    </source>
</evidence>
<dbReference type="GO" id="GO:0016746">
    <property type="term" value="F:acyltransferase activity"/>
    <property type="evidence" value="ECO:0007669"/>
    <property type="project" value="UniProtKB-KW"/>
</dbReference>
<evidence type="ECO:0000313" key="3">
    <source>
        <dbReference type="Proteomes" id="UP001207654"/>
    </source>
</evidence>
<feature type="domain" description="BioF2-like acetyltransferase" evidence="1">
    <location>
        <begin position="204"/>
        <end position="343"/>
    </location>
</feature>
<keyword evidence="3" id="KW-1185">Reference proteome</keyword>
<dbReference type="EMBL" id="JAPNKA010000001">
    <property type="protein sequence ID" value="MCY1077361.1"/>
    <property type="molecule type" value="Genomic_DNA"/>
</dbReference>
<keyword evidence="2" id="KW-0012">Acyltransferase</keyword>
<comment type="caution">
    <text evidence="2">The sequence shown here is derived from an EMBL/GenBank/DDBJ whole genome shotgun (WGS) entry which is preliminary data.</text>
</comment>
<accession>A0ABT4A7Q5</accession>
<dbReference type="EC" id="2.3.1.-" evidence="2"/>
<reference evidence="2 3" key="1">
    <citation type="submission" date="2022-11" db="EMBL/GenBank/DDBJ databases">
        <title>Minimal conservation of predation-associated metabolite biosynthetic gene clusters underscores biosynthetic potential of Myxococcota including descriptions for ten novel species: Archangium lansinium sp. nov., Myxococcus landrumus sp. nov., Nannocystis bai.</title>
        <authorList>
            <person name="Ahearne A."/>
            <person name="Stevens C."/>
            <person name="Phillips K."/>
        </authorList>
    </citation>
    <scope>NUCLEOTIDE SEQUENCE [LARGE SCALE GENOMIC DNA]</scope>
    <source>
        <strain evidence="2 3">MIWBW</strain>
    </source>
</reference>
<dbReference type="InterPro" id="IPR038740">
    <property type="entry name" value="BioF2-like_GNAT_dom"/>
</dbReference>
<protein>
    <submittedName>
        <fullName evidence="2">GNAT family N-acetyltransferase</fullName>
        <ecNumber evidence="2">2.3.1.-</ecNumber>
    </submittedName>
</protein>
<proteinExistence type="predicted"/>
<name>A0ABT4A7Q5_9BACT</name>
<dbReference type="SUPFAM" id="SSF55729">
    <property type="entry name" value="Acyl-CoA N-acyltransferases (Nat)"/>
    <property type="match status" value="1"/>
</dbReference>
<dbReference type="Gene3D" id="3.40.630.30">
    <property type="match status" value="1"/>
</dbReference>
<dbReference type="InterPro" id="IPR016181">
    <property type="entry name" value="Acyl_CoA_acyltransferase"/>
</dbReference>
<keyword evidence="2" id="KW-0808">Transferase</keyword>
<gene>
    <name evidence="2" type="ORF">OV287_23095</name>
</gene>
<organism evidence="2 3">
    <name type="scientific">Archangium lansingense</name>
    <dbReference type="NCBI Taxonomy" id="2995310"/>
    <lineage>
        <taxon>Bacteria</taxon>
        <taxon>Pseudomonadati</taxon>
        <taxon>Myxococcota</taxon>
        <taxon>Myxococcia</taxon>
        <taxon>Myxococcales</taxon>
        <taxon>Cystobacterineae</taxon>
        <taxon>Archangiaceae</taxon>
        <taxon>Archangium</taxon>
    </lineage>
</organism>
<dbReference type="Proteomes" id="UP001207654">
    <property type="component" value="Unassembled WGS sequence"/>
</dbReference>
<sequence length="414" mass="47446">MNSKAWMQREASPSASPGPCRWTVDVVRETRGFLALRDEWRSLSERGRMSVFNTWEWLFGWHLQLGGRRRLFLLTVRDESGVLAGVLPLSLEERRWGGVRLKWLRWLGDEGVGSDYLDALLRPGDEAALADVLADALERVQHEWDILELSDVEETSPTVALLEASCRARGWNLERTGRNRCPYEVFEAGERFDTFLARTARADNFVRRRKWLERQAGFSLTRAEKPEELARALPEFFRLHELRWGARSGLCAPDVQAFHQAVVPLLSAAGKVRIYLLSVGGRAVASVYALRHGRTFSYYNAGYDPEWKSRSVGLVLVGETFRDALAEGFSEYDFLRGVEAYKSDWARQLRTTVRLRIARPMSLGDWVMRAQALEQTARGVFREVRTRVGEKYPRGVQLTRDVWAVVRPDLRWGG</sequence>